<organism evidence="2">
    <name type="scientific">marine sediment metagenome</name>
    <dbReference type="NCBI Taxonomy" id="412755"/>
    <lineage>
        <taxon>unclassified sequences</taxon>
        <taxon>metagenomes</taxon>
        <taxon>ecological metagenomes</taxon>
    </lineage>
</organism>
<sequence>MSSKEFETILYESKDKIGYITLNRPEKHNALSYQLLDDIDAVFDHAEADNSVKVIVLKGAGKSFCSGFDLKGSYYLTPPEGGWKYKNSYDILRKKIYAKYTRIFNFPKVTIAQIHGNCTDAGCYLQLCCDISVAADDAILGHPAQLWGGSQSLPLWQMYLGEKKARYLLISGRRISGKEAADMGLVSISVPRDKLDEEVNKLAGEISKVPSDGALHNKLAMNTALKIRGIDALFEYFGQMNRFTRFIPQRPPRE</sequence>
<evidence type="ECO:0000256" key="1">
    <source>
        <dbReference type="ARBA" id="ARBA00005254"/>
    </source>
</evidence>
<name>A0A0F8X515_9ZZZZ</name>
<dbReference type="Gene3D" id="3.90.226.10">
    <property type="entry name" value="2-enoyl-CoA Hydratase, Chain A, domain 1"/>
    <property type="match status" value="1"/>
</dbReference>
<dbReference type="Pfam" id="PF00378">
    <property type="entry name" value="ECH_1"/>
    <property type="match status" value="1"/>
</dbReference>
<proteinExistence type="inferred from homology"/>
<reference evidence="2" key="1">
    <citation type="journal article" date="2015" name="Nature">
        <title>Complex archaea that bridge the gap between prokaryotes and eukaryotes.</title>
        <authorList>
            <person name="Spang A."/>
            <person name="Saw J.H."/>
            <person name="Jorgensen S.L."/>
            <person name="Zaremba-Niedzwiedzka K."/>
            <person name="Martijn J."/>
            <person name="Lind A.E."/>
            <person name="van Eijk R."/>
            <person name="Schleper C."/>
            <person name="Guy L."/>
            <person name="Ettema T.J."/>
        </authorList>
    </citation>
    <scope>NUCLEOTIDE SEQUENCE</scope>
</reference>
<evidence type="ECO:0008006" key="3">
    <source>
        <dbReference type="Google" id="ProtNLM"/>
    </source>
</evidence>
<dbReference type="PANTHER" id="PTHR43802">
    <property type="entry name" value="ENOYL-COA HYDRATASE"/>
    <property type="match status" value="1"/>
</dbReference>
<comment type="caution">
    <text evidence="2">The sequence shown here is derived from an EMBL/GenBank/DDBJ whole genome shotgun (WGS) entry which is preliminary data.</text>
</comment>
<dbReference type="AlphaFoldDB" id="A0A0F8X515"/>
<dbReference type="EMBL" id="LAZR01065209">
    <property type="protein sequence ID" value="KKK56005.1"/>
    <property type="molecule type" value="Genomic_DNA"/>
</dbReference>
<dbReference type="InterPro" id="IPR001753">
    <property type="entry name" value="Enoyl-CoA_hydra/iso"/>
</dbReference>
<accession>A0A0F8X515</accession>
<comment type="similarity">
    <text evidence="1">Belongs to the enoyl-CoA hydratase/isomerase family.</text>
</comment>
<dbReference type="PANTHER" id="PTHR43802:SF1">
    <property type="entry name" value="IP11341P-RELATED"/>
    <property type="match status" value="1"/>
</dbReference>
<dbReference type="InterPro" id="IPR029045">
    <property type="entry name" value="ClpP/crotonase-like_dom_sf"/>
</dbReference>
<gene>
    <name evidence="2" type="ORF">LCGC14_3068860</name>
</gene>
<evidence type="ECO:0000313" key="2">
    <source>
        <dbReference type="EMBL" id="KKK56005.1"/>
    </source>
</evidence>
<protein>
    <recommendedName>
        <fullName evidence="3">Enoyl-CoA hydratase</fullName>
    </recommendedName>
</protein>
<dbReference type="CDD" id="cd06558">
    <property type="entry name" value="crotonase-like"/>
    <property type="match status" value="1"/>
</dbReference>
<dbReference type="SUPFAM" id="SSF52096">
    <property type="entry name" value="ClpP/crotonase"/>
    <property type="match status" value="1"/>
</dbReference>